<name>A0A7D4BQR0_9BACT</name>
<sequence>MLKQLLNGAFFATLSVLLLFSCEQERFTSDPSIKLSFSSDTILFDTVFTTIGSSTRYLKVYNKSKRDIKISEIKLAGGESSPYRINVDGRPGPVVNDIPLRSNDSLFVFVEVTIDPNQTDAPLLIPDSIIFTTNSNIQDVKLVAWGQDVYLYNSTTVTTDSVLQPNKPHLIYNYLYVKPNVTLTIPAGTRLSFHNNAQLVVSGTLKVLGTFDNQVTMQGDRLEDFYADKGGQWSGVWLAAGSKENVIEWADIKNAVIGLIVDTCVTPGTPTLTLSHSKIGNASYVAFLGRGAKVEADNCLFYNSAYSCVALTLGGEYRFYHSTIANYWGDYIFRKGPALLLNNYYTYQQSEESPTQVIPRDLTEASFFNSIIYGSISNEIGLDYMYNGQPVSAEFNYSFTDCILKVPTDFNLDNPLHFTRTTRDNPKFKNIEDWCFELDTLSPAKDIGNIDIANRFPIDLNGENRLNDGKPDIGAFERIE</sequence>
<keyword evidence="2" id="KW-1185">Reference proteome</keyword>
<dbReference type="PROSITE" id="PS51257">
    <property type="entry name" value="PROKAR_LIPOPROTEIN"/>
    <property type="match status" value="1"/>
</dbReference>
<evidence type="ECO:0008006" key="3">
    <source>
        <dbReference type="Google" id="ProtNLM"/>
    </source>
</evidence>
<dbReference type="KEGG" id="ttz:FHG85_01655"/>
<proteinExistence type="predicted"/>
<protein>
    <recommendedName>
        <fullName evidence="3">Right-handed parallel beta-helix repeat-containing protein</fullName>
    </recommendedName>
</protein>
<accession>A0A7D4BQR0</accession>
<organism evidence="1 2">
    <name type="scientific">Tenuifilum thalassicum</name>
    <dbReference type="NCBI Taxonomy" id="2590900"/>
    <lineage>
        <taxon>Bacteria</taxon>
        <taxon>Pseudomonadati</taxon>
        <taxon>Bacteroidota</taxon>
        <taxon>Bacteroidia</taxon>
        <taxon>Bacteroidales</taxon>
        <taxon>Tenuifilaceae</taxon>
        <taxon>Tenuifilum</taxon>
    </lineage>
</organism>
<evidence type="ECO:0000313" key="1">
    <source>
        <dbReference type="EMBL" id="QKG79021.1"/>
    </source>
</evidence>
<gene>
    <name evidence="1" type="ORF">FHG85_01655</name>
</gene>
<dbReference type="EMBL" id="CP041345">
    <property type="protein sequence ID" value="QKG79021.1"/>
    <property type="molecule type" value="Genomic_DNA"/>
</dbReference>
<reference evidence="1 2" key="1">
    <citation type="submission" date="2019-07" db="EMBL/GenBank/DDBJ databases">
        <title>Thalassofilum flectens gen. nov., sp. nov., a novel moderate thermophilic anaerobe from a shallow sea hot spring in Kunashir Island (Russia), representing a new family in the order Bacteroidales, and proposal of Thalassofilacea fam. nov.</title>
        <authorList>
            <person name="Kochetkova T.V."/>
            <person name="Podosokorskaya O.A."/>
            <person name="Novikov A."/>
            <person name="Elcheninov A.G."/>
            <person name="Toshchakov S.V."/>
            <person name="Kublanov I.V."/>
        </authorList>
    </citation>
    <scope>NUCLEOTIDE SEQUENCE [LARGE SCALE GENOMIC DNA]</scope>
    <source>
        <strain evidence="1 2">38-H</strain>
    </source>
</reference>
<evidence type="ECO:0000313" key="2">
    <source>
        <dbReference type="Proteomes" id="UP000500961"/>
    </source>
</evidence>
<dbReference type="AlphaFoldDB" id="A0A7D4BQR0"/>
<dbReference type="InterPro" id="IPR011050">
    <property type="entry name" value="Pectin_lyase_fold/virulence"/>
</dbReference>
<dbReference type="RefSeq" id="WP_173072538.1">
    <property type="nucleotide sequence ID" value="NZ_CP041345.1"/>
</dbReference>
<dbReference type="InterPro" id="IPR012334">
    <property type="entry name" value="Pectin_lyas_fold"/>
</dbReference>
<dbReference type="Gene3D" id="2.160.20.10">
    <property type="entry name" value="Single-stranded right-handed beta-helix, Pectin lyase-like"/>
    <property type="match status" value="1"/>
</dbReference>
<dbReference type="Proteomes" id="UP000500961">
    <property type="component" value="Chromosome"/>
</dbReference>
<dbReference type="SUPFAM" id="SSF51126">
    <property type="entry name" value="Pectin lyase-like"/>
    <property type="match status" value="1"/>
</dbReference>